<dbReference type="RefSeq" id="WP_212680239.1">
    <property type="nucleotide sequence ID" value="NZ_JAGSPK010000007.1"/>
</dbReference>
<comment type="caution">
    <text evidence="1">The sequence shown here is derived from an EMBL/GenBank/DDBJ whole genome shotgun (WGS) entry which is preliminary data.</text>
</comment>
<keyword evidence="2" id="KW-1185">Reference proteome</keyword>
<accession>A0ABS5H6G6</accession>
<dbReference type="EMBL" id="JAGSPK010000007">
    <property type="protein sequence ID" value="MBR7794205.1"/>
    <property type="molecule type" value="Genomic_DNA"/>
</dbReference>
<proteinExistence type="predicted"/>
<name>A0ABS5H6G6_9BURK</name>
<evidence type="ECO:0000313" key="1">
    <source>
        <dbReference type="EMBL" id="MBR7794205.1"/>
    </source>
</evidence>
<gene>
    <name evidence="1" type="ORF">KDM87_16540</name>
</gene>
<evidence type="ECO:0000313" key="2">
    <source>
        <dbReference type="Proteomes" id="UP000682982"/>
    </source>
</evidence>
<reference evidence="1 2" key="1">
    <citation type="submission" date="2021-04" db="EMBL/GenBank/DDBJ databases">
        <title>novel species isolated from subtropical streams in China.</title>
        <authorList>
            <person name="Lu H."/>
        </authorList>
    </citation>
    <scope>NUCLEOTIDE SEQUENCE [LARGE SCALE GENOMIC DNA]</scope>
    <source>
        <strain evidence="1 2">FT147W</strain>
    </source>
</reference>
<organism evidence="1 2">
    <name type="scientific">Undibacterium rivi</name>
    <dbReference type="NCBI Taxonomy" id="2828729"/>
    <lineage>
        <taxon>Bacteria</taxon>
        <taxon>Pseudomonadati</taxon>
        <taxon>Pseudomonadota</taxon>
        <taxon>Betaproteobacteria</taxon>
        <taxon>Burkholderiales</taxon>
        <taxon>Oxalobacteraceae</taxon>
        <taxon>Undibacterium</taxon>
    </lineage>
</organism>
<protein>
    <submittedName>
        <fullName evidence="1">Uncharacterized protein</fullName>
    </submittedName>
</protein>
<feature type="non-terminal residue" evidence="1">
    <location>
        <position position="1"/>
    </location>
</feature>
<sequence>EKRDYEALRIHCQLPSPFRFAFSSQLPHFVVRTPIGSLGMTSVVDYACCIFNCSASLSTPASQREPNYSKTTPHSQETTKIILMNIQITAAETFDANQ</sequence>
<dbReference type="Proteomes" id="UP000682982">
    <property type="component" value="Unassembled WGS sequence"/>
</dbReference>